<sequence>MPRVEQEHLASALTVNLVSEPSKYLGLNFKLKGKRVVDFHYLVDKLSSKLQGWKAKLLSQASRTTLIHSALQSMPLYAFTCFRVPESICNKLDAITRSFWWGHDQGVRKLHLLNWNRVCVNPRNREGLGLKKFNLMNQAMLAKQFWRIHQNPQSLLARTFKAKYFPRNSIHECQPKPHQSWFWRNIVNRIQKVERGGSGGLVMVQIFL</sequence>
<proteinExistence type="predicted"/>
<protein>
    <submittedName>
        <fullName evidence="1">Mitochondrial protein</fullName>
    </submittedName>
</protein>
<keyword evidence="2" id="KW-1185">Reference proteome</keyword>
<evidence type="ECO:0000313" key="1">
    <source>
        <dbReference type="EMBL" id="KAK7816032.1"/>
    </source>
</evidence>
<evidence type="ECO:0000313" key="2">
    <source>
        <dbReference type="Proteomes" id="UP000237347"/>
    </source>
</evidence>
<organism evidence="1 2">
    <name type="scientific">Quercus suber</name>
    <name type="common">Cork oak</name>
    <dbReference type="NCBI Taxonomy" id="58331"/>
    <lineage>
        <taxon>Eukaryota</taxon>
        <taxon>Viridiplantae</taxon>
        <taxon>Streptophyta</taxon>
        <taxon>Embryophyta</taxon>
        <taxon>Tracheophyta</taxon>
        <taxon>Spermatophyta</taxon>
        <taxon>Magnoliopsida</taxon>
        <taxon>eudicotyledons</taxon>
        <taxon>Gunneridae</taxon>
        <taxon>Pentapetalae</taxon>
        <taxon>rosids</taxon>
        <taxon>fabids</taxon>
        <taxon>Fagales</taxon>
        <taxon>Fagaceae</taxon>
        <taxon>Quercus</taxon>
    </lineage>
</organism>
<dbReference type="PANTHER" id="PTHR33116:SF86">
    <property type="entry name" value="REVERSE TRANSCRIPTASE DOMAIN-CONTAINING PROTEIN"/>
    <property type="match status" value="1"/>
</dbReference>
<gene>
    <name evidence="1" type="ORF">CFP56_000903</name>
</gene>
<dbReference type="EMBL" id="PKMF04000965">
    <property type="protein sequence ID" value="KAK7816032.1"/>
    <property type="molecule type" value="Genomic_DNA"/>
</dbReference>
<reference evidence="1 2" key="1">
    <citation type="journal article" date="2018" name="Sci. Data">
        <title>The draft genome sequence of cork oak.</title>
        <authorList>
            <person name="Ramos A.M."/>
            <person name="Usie A."/>
            <person name="Barbosa P."/>
            <person name="Barros P.M."/>
            <person name="Capote T."/>
            <person name="Chaves I."/>
            <person name="Simoes F."/>
            <person name="Abreu I."/>
            <person name="Carrasquinho I."/>
            <person name="Faro C."/>
            <person name="Guimaraes J.B."/>
            <person name="Mendonca D."/>
            <person name="Nobrega F."/>
            <person name="Rodrigues L."/>
            <person name="Saibo N.J.M."/>
            <person name="Varela M.C."/>
            <person name="Egas C."/>
            <person name="Matos J."/>
            <person name="Miguel C.M."/>
            <person name="Oliveira M.M."/>
            <person name="Ricardo C.P."/>
            <person name="Goncalves S."/>
        </authorList>
    </citation>
    <scope>NUCLEOTIDE SEQUENCE [LARGE SCALE GENOMIC DNA]</scope>
    <source>
        <strain evidence="2">cv. HL8</strain>
    </source>
</reference>
<name>A0AAW0IP81_QUESU</name>
<comment type="caution">
    <text evidence="1">The sequence shown here is derived from an EMBL/GenBank/DDBJ whole genome shotgun (WGS) entry which is preliminary data.</text>
</comment>
<dbReference type="AlphaFoldDB" id="A0AAW0IP81"/>
<accession>A0AAW0IP81</accession>
<dbReference type="Proteomes" id="UP000237347">
    <property type="component" value="Unassembled WGS sequence"/>
</dbReference>
<dbReference type="PANTHER" id="PTHR33116">
    <property type="entry name" value="REVERSE TRANSCRIPTASE ZINC-BINDING DOMAIN-CONTAINING PROTEIN-RELATED-RELATED"/>
    <property type="match status" value="1"/>
</dbReference>